<dbReference type="EMBL" id="OEJX01000028">
    <property type="protein sequence ID" value="SOR61798.1"/>
    <property type="molecule type" value="Genomic_DNA"/>
</dbReference>
<protein>
    <submittedName>
        <fullName evidence="1">Uncharacterized protein</fullName>
    </submittedName>
</protein>
<dbReference type="Proteomes" id="UP000234460">
    <property type="component" value="Chromosome LMANV2"/>
</dbReference>
<comment type="caution">
    <text evidence="1">The sequence shown here is derived from an EMBL/GenBank/DDBJ whole genome shotgun (WGS) entry which is preliminary data.</text>
</comment>
<reference evidence="1 2" key="1">
    <citation type="submission" date="2017-11" db="EMBL/GenBank/DDBJ databases">
        <authorList>
            <person name="Lechat P."/>
        </authorList>
    </citation>
    <scope>NUCLEOTIDE SEQUENCE [LARGE SCALE GENOMIC DNA]</scope>
    <source>
        <strain evidence="1">L495</strain>
    </source>
</reference>
<sequence length="43" mass="5136">MKVWELIRKQKQAYKPKLAKITQFVGTTAIYEKVQYNFFQVLG</sequence>
<proteinExistence type="predicted"/>
<accession>A0AAQ1P005</accession>
<evidence type="ECO:0000313" key="2">
    <source>
        <dbReference type="Proteomes" id="UP000234460"/>
    </source>
</evidence>
<name>A0AAQ1P005_LEPIR</name>
<organism evidence="1 2">
    <name type="scientific">Leptospira interrogans serovar Manilae</name>
    <dbReference type="NCBI Taxonomy" id="214675"/>
    <lineage>
        <taxon>Bacteria</taxon>
        <taxon>Pseudomonadati</taxon>
        <taxon>Spirochaetota</taxon>
        <taxon>Spirochaetia</taxon>
        <taxon>Leptospirales</taxon>
        <taxon>Leptospiraceae</taxon>
        <taxon>Leptospira</taxon>
    </lineage>
</organism>
<gene>
    <name evidence="1" type="ORF">LMANV2_340005</name>
</gene>
<dbReference type="AlphaFoldDB" id="A0AAQ1P005"/>
<evidence type="ECO:0000313" key="1">
    <source>
        <dbReference type="EMBL" id="SOR61798.1"/>
    </source>
</evidence>